<reference evidence="1 3" key="1">
    <citation type="journal article" date="2014" name="BMC Genomics">
        <title>Genome sequence of Anopheles sinensis provides insight into genetics basis of mosquito competence for malaria parasites.</title>
        <authorList>
            <person name="Zhou D."/>
            <person name="Zhang D."/>
            <person name="Ding G."/>
            <person name="Shi L."/>
            <person name="Hou Q."/>
            <person name="Ye Y."/>
            <person name="Xu Y."/>
            <person name="Zhou H."/>
            <person name="Xiong C."/>
            <person name="Li S."/>
            <person name="Yu J."/>
            <person name="Hong S."/>
            <person name="Yu X."/>
            <person name="Zou P."/>
            <person name="Chen C."/>
            <person name="Chang X."/>
            <person name="Wang W."/>
            <person name="Lv Y."/>
            <person name="Sun Y."/>
            <person name="Ma L."/>
            <person name="Shen B."/>
            <person name="Zhu C."/>
        </authorList>
    </citation>
    <scope>NUCLEOTIDE SEQUENCE [LARGE SCALE GENOMIC DNA]</scope>
</reference>
<keyword evidence="1" id="KW-0418">Kinase</keyword>
<keyword evidence="3" id="KW-1185">Reference proteome</keyword>
<name>A0A084VGQ9_ANOSI</name>
<accession>A0A084VGQ9</accession>
<proteinExistence type="predicted"/>
<dbReference type="AlphaFoldDB" id="A0A084VGQ9"/>
<evidence type="ECO:0000313" key="2">
    <source>
        <dbReference type="EnsemblMetazoa" id="ASIC004384-PA"/>
    </source>
</evidence>
<evidence type="ECO:0000313" key="3">
    <source>
        <dbReference type="Proteomes" id="UP000030765"/>
    </source>
</evidence>
<dbReference type="EMBL" id="KE524837">
    <property type="protein sequence ID" value="KFB37153.1"/>
    <property type="molecule type" value="Genomic_DNA"/>
</dbReference>
<evidence type="ECO:0000313" key="1">
    <source>
        <dbReference type="EMBL" id="KFB37153.1"/>
    </source>
</evidence>
<gene>
    <name evidence="1" type="ORF">ZHAS_00004384</name>
</gene>
<dbReference type="EnsemblMetazoa" id="ASIC004384-RA">
    <property type="protein sequence ID" value="ASIC004384-PA"/>
    <property type="gene ID" value="ASIC004384"/>
</dbReference>
<keyword evidence="1" id="KW-0808">Transferase</keyword>
<protein>
    <submittedName>
        <fullName evidence="1 2">Histidine kinase</fullName>
    </submittedName>
</protein>
<dbReference type="Proteomes" id="UP000030765">
    <property type="component" value="Unassembled WGS sequence"/>
</dbReference>
<dbReference type="VEuPathDB" id="VectorBase:ASIC004384"/>
<reference evidence="2" key="2">
    <citation type="submission" date="2020-05" db="UniProtKB">
        <authorList>
            <consortium name="EnsemblMetazoa"/>
        </authorList>
    </citation>
    <scope>IDENTIFICATION</scope>
</reference>
<dbReference type="GO" id="GO:0016301">
    <property type="term" value="F:kinase activity"/>
    <property type="evidence" value="ECO:0007669"/>
    <property type="project" value="UniProtKB-KW"/>
</dbReference>
<sequence length="126" mass="13563">MLLGRFQSPCSCVSLTISALSYNTLFLSFSSSVLNCSASEVSQTRYALTLCFRGSVLSSPFSEVLLSSLSAFLCFCGSVLSSPLSEVLLSSLSAFLCFCGSRLYTEKRALEDFGGELVAAHQIQRL</sequence>
<dbReference type="EMBL" id="ATLV01013061">
    <property type="status" value="NOT_ANNOTATED_CDS"/>
    <property type="molecule type" value="Genomic_DNA"/>
</dbReference>
<organism evidence="1">
    <name type="scientific">Anopheles sinensis</name>
    <name type="common">Mosquito</name>
    <dbReference type="NCBI Taxonomy" id="74873"/>
    <lineage>
        <taxon>Eukaryota</taxon>
        <taxon>Metazoa</taxon>
        <taxon>Ecdysozoa</taxon>
        <taxon>Arthropoda</taxon>
        <taxon>Hexapoda</taxon>
        <taxon>Insecta</taxon>
        <taxon>Pterygota</taxon>
        <taxon>Neoptera</taxon>
        <taxon>Endopterygota</taxon>
        <taxon>Diptera</taxon>
        <taxon>Nematocera</taxon>
        <taxon>Culicoidea</taxon>
        <taxon>Culicidae</taxon>
        <taxon>Anophelinae</taxon>
        <taxon>Anopheles</taxon>
    </lineage>
</organism>